<reference evidence="1" key="1">
    <citation type="submission" date="2021-12" db="EMBL/GenBank/DDBJ databases">
        <title>Alicyclobacillaceae gen. nov., sp. nov., isolated from chalcocite enrichment system.</title>
        <authorList>
            <person name="Jiang Z."/>
        </authorList>
    </citation>
    <scope>NUCLEOTIDE SEQUENCE</scope>
    <source>
        <strain evidence="1">MYW30-H2</strain>
    </source>
</reference>
<dbReference type="RefSeq" id="WP_347435328.1">
    <property type="nucleotide sequence ID" value="NZ_CP089291.1"/>
</dbReference>
<organism evidence="1 2">
    <name type="scientific">Fodinisporobacter ferrooxydans</name>
    <dbReference type="NCBI Taxonomy" id="2901836"/>
    <lineage>
        <taxon>Bacteria</taxon>
        <taxon>Bacillati</taxon>
        <taxon>Bacillota</taxon>
        <taxon>Bacilli</taxon>
        <taxon>Bacillales</taxon>
        <taxon>Alicyclobacillaceae</taxon>
        <taxon>Fodinisporobacter</taxon>
    </lineage>
</organism>
<dbReference type="Proteomes" id="UP000830167">
    <property type="component" value="Chromosome"/>
</dbReference>
<dbReference type="EMBL" id="CP089291">
    <property type="protein sequence ID" value="UOF88652.1"/>
    <property type="molecule type" value="Genomic_DNA"/>
</dbReference>
<accession>A0ABY4CDQ9</accession>
<evidence type="ECO:0000313" key="1">
    <source>
        <dbReference type="EMBL" id="UOF88652.1"/>
    </source>
</evidence>
<sequence length="61" mass="7193">MLLWKIAERIHKTNLDIEKWVDGATADGSPWDFEPYHRVENLETPPREILLEGDEHVHMVN</sequence>
<protein>
    <submittedName>
        <fullName evidence="1">Uncharacterized protein</fullName>
    </submittedName>
</protein>
<evidence type="ECO:0000313" key="2">
    <source>
        <dbReference type="Proteomes" id="UP000830167"/>
    </source>
</evidence>
<gene>
    <name evidence="1" type="ORF">LSG31_11875</name>
</gene>
<name>A0ABY4CDQ9_9BACL</name>
<keyword evidence="2" id="KW-1185">Reference proteome</keyword>
<proteinExistence type="predicted"/>